<sequence length="89" mass="9320">MQQRRPQHRGGGAARCISIATATIDSTAAPSARKSGTRKDSAALSNNVQESTAVQTKVLAVQQPDEHAQMQFSLSQGSTALIIDASLLS</sequence>
<dbReference type="Proteomes" id="UP000050794">
    <property type="component" value="Unassembled WGS sequence"/>
</dbReference>
<gene>
    <name evidence="2" type="ORF">TCNE_LOCUS5072</name>
</gene>
<name>A0A183U9A1_TOXCA</name>
<evidence type="ECO:0000313" key="4">
    <source>
        <dbReference type="WBParaSite" id="TCNE_0000507101-mRNA-1"/>
    </source>
</evidence>
<dbReference type="EMBL" id="UYWY01010775">
    <property type="protein sequence ID" value="VDM33932.1"/>
    <property type="molecule type" value="Genomic_DNA"/>
</dbReference>
<protein>
    <submittedName>
        <fullName evidence="2 4">Uncharacterized protein</fullName>
    </submittedName>
</protein>
<organism evidence="3 4">
    <name type="scientific">Toxocara canis</name>
    <name type="common">Canine roundworm</name>
    <dbReference type="NCBI Taxonomy" id="6265"/>
    <lineage>
        <taxon>Eukaryota</taxon>
        <taxon>Metazoa</taxon>
        <taxon>Ecdysozoa</taxon>
        <taxon>Nematoda</taxon>
        <taxon>Chromadorea</taxon>
        <taxon>Rhabditida</taxon>
        <taxon>Spirurina</taxon>
        <taxon>Ascaridomorpha</taxon>
        <taxon>Ascaridoidea</taxon>
        <taxon>Toxocaridae</taxon>
        <taxon>Toxocara</taxon>
    </lineage>
</organism>
<evidence type="ECO:0000313" key="2">
    <source>
        <dbReference type="EMBL" id="VDM33932.1"/>
    </source>
</evidence>
<feature type="region of interest" description="Disordered" evidence="1">
    <location>
        <begin position="27"/>
        <end position="50"/>
    </location>
</feature>
<keyword evidence="3" id="KW-1185">Reference proteome</keyword>
<evidence type="ECO:0000256" key="1">
    <source>
        <dbReference type="SAM" id="MobiDB-lite"/>
    </source>
</evidence>
<proteinExistence type="predicted"/>
<accession>A0A183U9A1</accession>
<dbReference type="WBParaSite" id="TCNE_0000507101-mRNA-1">
    <property type="protein sequence ID" value="TCNE_0000507101-mRNA-1"/>
    <property type="gene ID" value="TCNE_0000507101"/>
</dbReference>
<evidence type="ECO:0000313" key="3">
    <source>
        <dbReference type="Proteomes" id="UP000050794"/>
    </source>
</evidence>
<dbReference type="AlphaFoldDB" id="A0A183U9A1"/>
<reference evidence="2 3" key="2">
    <citation type="submission" date="2018-11" db="EMBL/GenBank/DDBJ databases">
        <authorList>
            <consortium name="Pathogen Informatics"/>
        </authorList>
    </citation>
    <scope>NUCLEOTIDE SEQUENCE [LARGE SCALE GENOMIC DNA]</scope>
</reference>
<reference evidence="4" key="1">
    <citation type="submission" date="2016-06" db="UniProtKB">
        <authorList>
            <consortium name="WormBaseParasite"/>
        </authorList>
    </citation>
    <scope>IDENTIFICATION</scope>
</reference>